<evidence type="ECO:0000256" key="11">
    <source>
        <dbReference type="SAM" id="Phobius"/>
    </source>
</evidence>
<dbReference type="PANTHER" id="PTHR43065">
    <property type="entry name" value="SENSOR HISTIDINE KINASE"/>
    <property type="match status" value="1"/>
</dbReference>
<keyword evidence="2" id="KW-0597">Phosphoprotein</keyword>
<dbReference type="GO" id="GO:0000160">
    <property type="term" value="P:phosphorelay signal transduction system"/>
    <property type="evidence" value="ECO:0007669"/>
    <property type="project" value="UniProtKB-KW"/>
</dbReference>
<dbReference type="Pfam" id="PF07568">
    <property type="entry name" value="HisKA_2"/>
    <property type="match status" value="1"/>
</dbReference>
<dbReference type="InterPro" id="IPR036890">
    <property type="entry name" value="HATPase_C_sf"/>
</dbReference>
<dbReference type="InterPro" id="IPR025201">
    <property type="entry name" value="KdpD_TM"/>
</dbReference>
<dbReference type="Pfam" id="PF13493">
    <property type="entry name" value="DUF4118"/>
    <property type="match status" value="1"/>
</dbReference>
<keyword evidence="7" id="KW-0067">ATP-binding</keyword>
<dbReference type="EMBL" id="RQXX01000003">
    <property type="protein sequence ID" value="RVV98166.1"/>
    <property type="molecule type" value="Genomic_DNA"/>
</dbReference>
<evidence type="ECO:0000256" key="6">
    <source>
        <dbReference type="ARBA" id="ARBA00022777"/>
    </source>
</evidence>
<evidence type="ECO:0000256" key="4">
    <source>
        <dbReference type="ARBA" id="ARBA00022692"/>
    </source>
</evidence>
<evidence type="ECO:0000256" key="9">
    <source>
        <dbReference type="ARBA" id="ARBA00023012"/>
    </source>
</evidence>
<gene>
    <name evidence="13" type="ORF">EKE94_12010</name>
</gene>
<name>A0A438AHJ3_9RHOB</name>
<evidence type="ECO:0000313" key="14">
    <source>
        <dbReference type="Proteomes" id="UP000285908"/>
    </source>
</evidence>
<dbReference type="GO" id="GO:0016020">
    <property type="term" value="C:membrane"/>
    <property type="evidence" value="ECO:0007669"/>
    <property type="project" value="UniProtKB-SubCell"/>
</dbReference>
<reference evidence="13 14" key="1">
    <citation type="submission" date="2018-11" db="EMBL/GenBank/DDBJ databases">
        <title>Mesobaculum littorinae gen. nov., sp. nov., isolated from Littorina scabra that represents a novel genus of the order Rhodobacteraceae.</title>
        <authorList>
            <person name="Li F."/>
        </authorList>
    </citation>
    <scope>NUCLEOTIDE SEQUENCE [LARGE SCALE GENOMIC DNA]</scope>
    <source>
        <strain evidence="13 14">M0103</strain>
    </source>
</reference>
<evidence type="ECO:0000256" key="7">
    <source>
        <dbReference type="ARBA" id="ARBA00022840"/>
    </source>
</evidence>
<evidence type="ECO:0000256" key="2">
    <source>
        <dbReference type="ARBA" id="ARBA00022553"/>
    </source>
</evidence>
<sequence length="353" mass="39278">MRKRLRDWALAEKSFGYKASFVTVGFVLAFGLRYLLRGHLPLGFPYLTFFPAVILTTFFAGIRAGALQAALGGLASWYFFIAPYNSFQLSGLTALALAFYIFIVTTDIVLIHVMNESLARLQEERERSETLARSRELMFHELQHRVSNNLQVVGSLLQLQRRKVEDPAAQAALDSAAGRLAVVAKIQRRLHDPSRQEMDFRHFFEEIVPDIIAAAGAEGRVVPRFEIEDLPITNDQAIPLALIATECVSNAIEHNLPHRQRIVLTLRLVREGDDDGALEVRDDGVGLPEGFDVNRARSLGLMVARQFAMQLGGALEMRDTDPGALARVAFPLEQPEDEAPDPGSVHPLIVRTI</sequence>
<keyword evidence="4 11" id="KW-0812">Transmembrane</keyword>
<feature type="transmembrane region" description="Helical" evidence="11">
    <location>
        <begin position="69"/>
        <end position="87"/>
    </location>
</feature>
<keyword evidence="8 11" id="KW-1133">Transmembrane helix</keyword>
<dbReference type="GO" id="GO:0016301">
    <property type="term" value="F:kinase activity"/>
    <property type="evidence" value="ECO:0007669"/>
    <property type="project" value="UniProtKB-KW"/>
</dbReference>
<dbReference type="InterPro" id="IPR005467">
    <property type="entry name" value="His_kinase_dom"/>
</dbReference>
<dbReference type="PROSITE" id="PS50109">
    <property type="entry name" value="HIS_KIN"/>
    <property type="match status" value="1"/>
</dbReference>
<dbReference type="Gene3D" id="3.30.565.10">
    <property type="entry name" value="Histidine kinase-like ATPase, C-terminal domain"/>
    <property type="match status" value="1"/>
</dbReference>
<dbReference type="PANTHER" id="PTHR43065:SF23">
    <property type="entry name" value="SENSOR HISTIDINE KINASE PDTAS"/>
    <property type="match status" value="1"/>
</dbReference>
<dbReference type="Pfam" id="PF02518">
    <property type="entry name" value="HATPase_c"/>
    <property type="match status" value="1"/>
</dbReference>
<dbReference type="RefSeq" id="WP_127906832.1">
    <property type="nucleotide sequence ID" value="NZ_RQXX01000003.1"/>
</dbReference>
<evidence type="ECO:0000259" key="12">
    <source>
        <dbReference type="PROSITE" id="PS50109"/>
    </source>
</evidence>
<comment type="caution">
    <text evidence="13">The sequence shown here is derived from an EMBL/GenBank/DDBJ whole genome shotgun (WGS) entry which is preliminary data.</text>
</comment>
<keyword evidence="14" id="KW-1185">Reference proteome</keyword>
<evidence type="ECO:0000256" key="1">
    <source>
        <dbReference type="ARBA" id="ARBA00004141"/>
    </source>
</evidence>
<keyword evidence="3" id="KW-0808">Transferase</keyword>
<dbReference type="OrthoDB" id="9816309at2"/>
<feature type="transmembrane region" description="Helical" evidence="11">
    <location>
        <begin position="15"/>
        <end position="36"/>
    </location>
</feature>
<evidence type="ECO:0000256" key="3">
    <source>
        <dbReference type="ARBA" id="ARBA00022679"/>
    </source>
</evidence>
<evidence type="ECO:0000313" key="13">
    <source>
        <dbReference type="EMBL" id="RVV98166.1"/>
    </source>
</evidence>
<dbReference type="AlphaFoldDB" id="A0A438AHJ3"/>
<dbReference type="InterPro" id="IPR011495">
    <property type="entry name" value="Sig_transdc_His_kin_sub2_dim/P"/>
</dbReference>
<keyword evidence="6" id="KW-0418">Kinase</keyword>
<dbReference type="SMART" id="SM00387">
    <property type="entry name" value="HATPase_c"/>
    <property type="match status" value="1"/>
</dbReference>
<evidence type="ECO:0000256" key="10">
    <source>
        <dbReference type="ARBA" id="ARBA00023136"/>
    </source>
</evidence>
<keyword evidence="9" id="KW-0902">Two-component regulatory system</keyword>
<evidence type="ECO:0000256" key="5">
    <source>
        <dbReference type="ARBA" id="ARBA00022741"/>
    </source>
</evidence>
<dbReference type="GO" id="GO:0005524">
    <property type="term" value="F:ATP binding"/>
    <property type="evidence" value="ECO:0007669"/>
    <property type="project" value="UniProtKB-KW"/>
</dbReference>
<keyword evidence="5" id="KW-0547">Nucleotide-binding</keyword>
<comment type="subcellular location">
    <subcellularLocation>
        <location evidence="1">Membrane</location>
        <topology evidence="1">Multi-pass membrane protein</topology>
    </subcellularLocation>
</comment>
<dbReference type="InterPro" id="IPR038318">
    <property type="entry name" value="KdpD_sf"/>
</dbReference>
<dbReference type="SUPFAM" id="SSF55874">
    <property type="entry name" value="ATPase domain of HSP90 chaperone/DNA topoisomerase II/histidine kinase"/>
    <property type="match status" value="1"/>
</dbReference>
<dbReference type="InterPro" id="IPR003594">
    <property type="entry name" value="HATPase_dom"/>
</dbReference>
<feature type="domain" description="Histidine kinase" evidence="12">
    <location>
        <begin position="141"/>
        <end position="334"/>
    </location>
</feature>
<proteinExistence type="predicted"/>
<keyword evidence="10 11" id="KW-0472">Membrane</keyword>
<protein>
    <submittedName>
        <fullName evidence="13">DUF4118 domain-containing protein</fullName>
    </submittedName>
</protein>
<dbReference type="Gene3D" id="1.20.120.620">
    <property type="entry name" value="Backbone structure of the membrane domain of e. Coli histidine kinase receptor kdpd"/>
    <property type="match status" value="1"/>
</dbReference>
<evidence type="ECO:0000256" key="8">
    <source>
        <dbReference type="ARBA" id="ARBA00022989"/>
    </source>
</evidence>
<feature type="transmembrane region" description="Helical" evidence="11">
    <location>
        <begin position="93"/>
        <end position="113"/>
    </location>
</feature>
<dbReference type="Proteomes" id="UP000285908">
    <property type="component" value="Unassembled WGS sequence"/>
</dbReference>
<accession>A0A438AHJ3</accession>
<organism evidence="13 14">
    <name type="scientific">Mesobaculum littorinae</name>
    <dbReference type="NCBI Taxonomy" id="2486419"/>
    <lineage>
        <taxon>Bacteria</taxon>
        <taxon>Pseudomonadati</taxon>
        <taxon>Pseudomonadota</taxon>
        <taxon>Alphaproteobacteria</taxon>
        <taxon>Rhodobacterales</taxon>
        <taxon>Roseobacteraceae</taxon>
        <taxon>Mesobaculum</taxon>
    </lineage>
</organism>